<dbReference type="Proteomes" id="UP000770015">
    <property type="component" value="Unassembled WGS sequence"/>
</dbReference>
<dbReference type="SUPFAM" id="SSF56801">
    <property type="entry name" value="Acetyl-CoA synthetase-like"/>
    <property type="match status" value="1"/>
</dbReference>
<dbReference type="EMBL" id="JAGSXJ010000025">
    <property type="protein sequence ID" value="KAH6675396.1"/>
    <property type="molecule type" value="Genomic_DNA"/>
</dbReference>
<gene>
    <name evidence="6" type="ORF">F5X68DRAFT_140496</name>
</gene>
<accession>A0A9P8V5K5</accession>
<comment type="similarity">
    <text evidence="1">Belongs to the ATP-dependent AMP-binding enzyme family.</text>
</comment>
<dbReference type="Pfam" id="PF00501">
    <property type="entry name" value="AMP-binding"/>
    <property type="match status" value="1"/>
</dbReference>
<evidence type="ECO:0000256" key="3">
    <source>
        <dbReference type="SAM" id="MobiDB-lite"/>
    </source>
</evidence>
<protein>
    <submittedName>
        <fullName evidence="6">Amp dependent CoA ligase</fullName>
    </submittedName>
</protein>
<dbReference type="Pfam" id="PF13193">
    <property type="entry name" value="AMP-binding_C"/>
    <property type="match status" value="1"/>
</dbReference>
<comment type="caution">
    <text evidence="6">The sequence shown here is derived from an EMBL/GenBank/DDBJ whole genome shotgun (WGS) entry which is preliminary data.</text>
</comment>
<organism evidence="6 7">
    <name type="scientific">Plectosphaerella plurivora</name>
    <dbReference type="NCBI Taxonomy" id="936078"/>
    <lineage>
        <taxon>Eukaryota</taxon>
        <taxon>Fungi</taxon>
        <taxon>Dikarya</taxon>
        <taxon>Ascomycota</taxon>
        <taxon>Pezizomycotina</taxon>
        <taxon>Sordariomycetes</taxon>
        <taxon>Hypocreomycetidae</taxon>
        <taxon>Glomerellales</taxon>
        <taxon>Plectosphaerellaceae</taxon>
        <taxon>Plectosphaerella</taxon>
    </lineage>
</organism>
<evidence type="ECO:0000256" key="2">
    <source>
        <dbReference type="ARBA" id="ARBA00022598"/>
    </source>
</evidence>
<dbReference type="InterPro" id="IPR000873">
    <property type="entry name" value="AMP-dep_synth/lig_dom"/>
</dbReference>
<dbReference type="InterPro" id="IPR042099">
    <property type="entry name" value="ANL_N_sf"/>
</dbReference>
<evidence type="ECO:0000256" key="1">
    <source>
        <dbReference type="ARBA" id="ARBA00006432"/>
    </source>
</evidence>
<dbReference type="PROSITE" id="PS00455">
    <property type="entry name" value="AMP_BINDING"/>
    <property type="match status" value="1"/>
</dbReference>
<dbReference type="PANTHER" id="PTHR24096">
    <property type="entry name" value="LONG-CHAIN-FATTY-ACID--COA LIGASE"/>
    <property type="match status" value="1"/>
</dbReference>
<dbReference type="InterPro" id="IPR020845">
    <property type="entry name" value="AMP-binding_CS"/>
</dbReference>
<dbReference type="PANTHER" id="PTHR24096:SF149">
    <property type="entry name" value="AMP-BINDING DOMAIN-CONTAINING PROTEIN-RELATED"/>
    <property type="match status" value="1"/>
</dbReference>
<feature type="region of interest" description="Disordered" evidence="3">
    <location>
        <begin position="162"/>
        <end position="184"/>
    </location>
</feature>
<feature type="domain" description="AMP-binding enzyme C-terminal" evidence="5">
    <location>
        <begin position="448"/>
        <end position="533"/>
    </location>
</feature>
<sequence>MTIYQSPLQPYGSYEHLSIPQFMTKFNPEETPSDKIVHTDAFNSQPLTYCGLRQSAARIAWGMKEKLGLQQGDIVLALVPNSNDFVQLAHGTWWAGCVFAPMNIAATEKDILHAVGLVKPSCIAVVQNRLSVLQAAIQSLPVKPKVFTVLGKDGQLPHFPEDIAGRSDDQSLPPLDLGGKSGKDTASSICFSSGTTGNMKGVMLSHHNLIANVLQYHQAMATRLSRNDREVWFTPYSHLYGMFAVILHGAWVGSYFHALPGFDLETFCAKVSELKANVMHIVPPVALALTASPIAQKYDMSEVRRVVVAAAPIKKPLQERLKARFPLAVVWQGYGMTECSPCVSHQFDESEETIGSIGKLFPGTDLRLVDPLTGKDVALGEEGELLVRGPQVMMQVPPNPHAATEASFVDGWLKTGDIGKMDKDQNLWITDRLKEMIKYKGFQIAPSEMEDLLLNHPDVIDAAVCAVYDDAQATEVPLAYVSLQPAKADLPPAQIQAVLDGIRAWTDGQVTGYKKLRGGVFHLQTLPKSPTGKILRRMLPAKLKETRVQKL</sequence>
<dbReference type="InterPro" id="IPR045851">
    <property type="entry name" value="AMP-bd_C_sf"/>
</dbReference>
<evidence type="ECO:0000313" key="7">
    <source>
        <dbReference type="Proteomes" id="UP000770015"/>
    </source>
</evidence>
<evidence type="ECO:0000259" key="5">
    <source>
        <dbReference type="Pfam" id="PF13193"/>
    </source>
</evidence>
<dbReference type="AlphaFoldDB" id="A0A9P8V5K5"/>
<keyword evidence="7" id="KW-1185">Reference proteome</keyword>
<dbReference type="InterPro" id="IPR025110">
    <property type="entry name" value="AMP-bd_C"/>
</dbReference>
<name>A0A9P8V5K5_9PEZI</name>
<dbReference type="OrthoDB" id="1898221at2759"/>
<dbReference type="Gene3D" id="3.40.50.12780">
    <property type="entry name" value="N-terminal domain of ligase-like"/>
    <property type="match status" value="1"/>
</dbReference>
<feature type="domain" description="AMP-dependent synthetase/ligase" evidence="4">
    <location>
        <begin position="29"/>
        <end position="394"/>
    </location>
</feature>
<keyword evidence="2 6" id="KW-0436">Ligase</keyword>
<evidence type="ECO:0000259" key="4">
    <source>
        <dbReference type="Pfam" id="PF00501"/>
    </source>
</evidence>
<evidence type="ECO:0000313" key="6">
    <source>
        <dbReference type="EMBL" id="KAH6675396.1"/>
    </source>
</evidence>
<dbReference type="Gene3D" id="3.30.300.30">
    <property type="match status" value="1"/>
</dbReference>
<reference evidence="6" key="1">
    <citation type="journal article" date="2021" name="Nat. Commun.">
        <title>Genetic determinants of endophytism in the Arabidopsis root mycobiome.</title>
        <authorList>
            <person name="Mesny F."/>
            <person name="Miyauchi S."/>
            <person name="Thiergart T."/>
            <person name="Pickel B."/>
            <person name="Atanasova L."/>
            <person name="Karlsson M."/>
            <person name="Huettel B."/>
            <person name="Barry K.W."/>
            <person name="Haridas S."/>
            <person name="Chen C."/>
            <person name="Bauer D."/>
            <person name="Andreopoulos W."/>
            <person name="Pangilinan J."/>
            <person name="LaButti K."/>
            <person name="Riley R."/>
            <person name="Lipzen A."/>
            <person name="Clum A."/>
            <person name="Drula E."/>
            <person name="Henrissat B."/>
            <person name="Kohler A."/>
            <person name="Grigoriev I.V."/>
            <person name="Martin F.M."/>
            <person name="Hacquard S."/>
        </authorList>
    </citation>
    <scope>NUCLEOTIDE SEQUENCE</scope>
    <source>
        <strain evidence="6">MPI-SDFR-AT-0117</strain>
    </source>
</reference>
<dbReference type="GO" id="GO:0016405">
    <property type="term" value="F:CoA-ligase activity"/>
    <property type="evidence" value="ECO:0007669"/>
    <property type="project" value="TreeGrafter"/>
</dbReference>
<proteinExistence type="inferred from homology"/>